<sequence>MSSYSTSMQRSLEIELISAEGLQVNRKPVKKNTFCVVKIDDKTRSSKPDELGGNYPIWKDKIEMEIPINGSVRLRDEYGDKSGIVNVSIMVKPNGGDIGQCSLSSSSTVVAAPVDYAKCSSQATATVNGQMWKQNKTSSSSTMPGYGGRVVTGVPVSWAYQRS</sequence>
<dbReference type="Gramene" id="KFK37367">
    <property type="protein sequence ID" value="KFK37367"/>
    <property type="gene ID" value="AALP_AA4G247500"/>
</dbReference>
<gene>
    <name evidence="1" type="ordered locus">AALP_Aa4g247500</name>
</gene>
<keyword evidence="2" id="KW-1185">Reference proteome</keyword>
<evidence type="ECO:0000313" key="1">
    <source>
        <dbReference type="EMBL" id="KFK37367.1"/>
    </source>
</evidence>
<dbReference type="AlphaFoldDB" id="A0A087H5G5"/>
<evidence type="ECO:0000313" key="2">
    <source>
        <dbReference type="Proteomes" id="UP000029120"/>
    </source>
</evidence>
<organism evidence="1 2">
    <name type="scientific">Arabis alpina</name>
    <name type="common">Alpine rock-cress</name>
    <dbReference type="NCBI Taxonomy" id="50452"/>
    <lineage>
        <taxon>Eukaryota</taxon>
        <taxon>Viridiplantae</taxon>
        <taxon>Streptophyta</taxon>
        <taxon>Embryophyta</taxon>
        <taxon>Tracheophyta</taxon>
        <taxon>Spermatophyta</taxon>
        <taxon>Magnoliopsida</taxon>
        <taxon>eudicotyledons</taxon>
        <taxon>Gunneridae</taxon>
        <taxon>Pentapetalae</taxon>
        <taxon>rosids</taxon>
        <taxon>malvids</taxon>
        <taxon>Brassicales</taxon>
        <taxon>Brassicaceae</taxon>
        <taxon>Arabideae</taxon>
        <taxon>Arabis</taxon>
    </lineage>
</organism>
<reference evidence="2" key="1">
    <citation type="journal article" date="2015" name="Nat. Plants">
        <title>Genome expansion of Arabis alpina linked with retrotransposition and reduced symmetric DNA methylation.</title>
        <authorList>
            <person name="Willing E.M."/>
            <person name="Rawat V."/>
            <person name="Mandakova T."/>
            <person name="Maumus F."/>
            <person name="James G.V."/>
            <person name="Nordstroem K.J."/>
            <person name="Becker C."/>
            <person name="Warthmann N."/>
            <person name="Chica C."/>
            <person name="Szarzynska B."/>
            <person name="Zytnicki M."/>
            <person name="Albani M.C."/>
            <person name="Kiefer C."/>
            <person name="Bergonzi S."/>
            <person name="Castaings L."/>
            <person name="Mateos J.L."/>
            <person name="Berns M.C."/>
            <person name="Bujdoso N."/>
            <person name="Piofczyk T."/>
            <person name="de Lorenzo L."/>
            <person name="Barrero-Sicilia C."/>
            <person name="Mateos I."/>
            <person name="Piednoel M."/>
            <person name="Hagmann J."/>
            <person name="Chen-Min-Tao R."/>
            <person name="Iglesias-Fernandez R."/>
            <person name="Schuster S.C."/>
            <person name="Alonso-Blanco C."/>
            <person name="Roudier F."/>
            <person name="Carbonero P."/>
            <person name="Paz-Ares J."/>
            <person name="Davis S.J."/>
            <person name="Pecinka A."/>
            <person name="Quesneville H."/>
            <person name="Colot V."/>
            <person name="Lysak M.A."/>
            <person name="Weigel D."/>
            <person name="Coupland G."/>
            <person name="Schneeberger K."/>
        </authorList>
    </citation>
    <scope>NUCLEOTIDE SEQUENCE [LARGE SCALE GENOMIC DNA]</scope>
    <source>
        <strain evidence="2">cv. Pajares</strain>
    </source>
</reference>
<dbReference type="EMBL" id="CM002872">
    <property type="protein sequence ID" value="KFK37367.1"/>
    <property type="molecule type" value="Genomic_DNA"/>
</dbReference>
<dbReference type="Proteomes" id="UP000029120">
    <property type="component" value="Chromosome 4"/>
</dbReference>
<dbReference type="InterPro" id="IPR035892">
    <property type="entry name" value="C2_domain_sf"/>
</dbReference>
<proteinExistence type="predicted"/>
<name>A0A087H5G5_ARAAL</name>
<protein>
    <recommendedName>
        <fullName evidence="3">C2 domain-containing protein</fullName>
    </recommendedName>
</protein>
<dbReference type="Gene3D" id="2.60.40.150">
    <property type="entry name" value="C2 domain"/>
    <property type="match status" value="1"/>
</dbReference>
<dbReference type="OrthoDB" id="884464at2759"/>
<accession>A0A087H5G5</accession>
<dbReference type="SUPFAM" id="SSF49562">
    <property type="entry name" value="C2 domain (Calcium/lipid-binding domain, CaLB)"/>
    <property type="match status" value="1"/>
</dbReference>
<evidence type="ECO:0008006" key="3">
    <source>
        <dbReference type="Google" id="ProtNLM"/>
    </source>
</evidence>